<dbReference type="EMBL" id="ABLOKC030000032">
    <property type="protein sequence ID" value="EML1473615.1"/>
    <property type="molecule type" value="Genomic_DNA"/>
</dbReference>
<dbReference type="GO" id="GO:0019450">
    <property type="term" value="P:L-cysteine catabolic process to pyruvate"/>
    <property type="evidence" value="ECO:0007669"/>
    <property type="project" value="TreeGrafter"/>
</dbReference>
<organism evidence="3">
    <name type="scientific">Pluralibacter gergoviae</name>
    <name type="common">Enterobacter gergoviae</name>
    <dbReference type="NCBI Taxonomy" id="61647"/>
    <lineage>
        <taxon>Bacteria</taxon>
        <taxon>Pseudomonadati</taxon>
        <taxon>Pseudomonadota</taxon>
        <taxon>Gammaproteobacteria</taxon>
        <taxon>Enterobacterales</taxon>
        <taxon>Enterobacteriaceae</taxon>
        <taxon>Pluralibacter</taxon>
    </lineage>
</organism>
<feature type="domain" description="Serine dehydratase-like alpha subunit" evidence="2">
    <location>
        <begin position="90"/>
        <end position="427"/>
    </location>
</feature>
<sequence>MSENLTPLWANFIRAVQEEVKPALGCTEPVSLALACAIAAEQLSGGITHIDAWVSPNLMKNGLGVTVPGTGMVGLPVAAALGAIGGNAHAGLEVLKDATEEDIFRARAMLEAGNVHVMLEEQSDELLYSRAKVYAGSEWASVTISGGHTRVVSVEKNGKVCFSLDEETDAHSASPLEALSHTNLVEIVNFVTNVPLENIRFILDAARLNDALSREGLSKKWGLHIGKTLQKQSLRGLIAQDLAADIVIRTSAASDARMGGATLPAMSNSGSGNQGIAATMPVVVVAEYLGSDSEELARALMLSHLTAIYIHHQLPRLSALCAATTAAMGAAAGMAWLFDGRYQSIAMAIGSMIGDVSGMICDGASNSCAMKVSTSVSSAWKSVLLALDDSAVTGDEGIVAHDVEQSIANLCALARQSMQETDRQIIAIMSRKVS</sequence>
<gene>
    <name evidence="3" type="ORF">QEG54_004421</name>
</gene>
<dbReference type="InterPro" id="IPR005130">
    <property type="entry name" value="Ser_deHydtase-like_asu"/>
</dbReference>
<dbReference type="GO" id="GO:0080146">
    <property type="term" value="F:L-cysteine desulfhydrase activity"/>
    <property type="evidence" value="ECO:0007669"/>
    <property type="project" value="TreeGrafter"/>
</dbReference>
<evidence type="ECO:0000259" key="2">
    <source>
        <dbReference type="Pfam" id="PF03313"/>
    </source>
</evidence>
<dbReference type="PANTHER" id="PTHR30501">
    <property type="entry name" value="UPF0597 PROTEIN YHAM"/>
    <property type="match status" value="1"/>
</dbReference>
<dbReference type="AlphaFoldDB" id="A0AAI9DPP3"/>
<evidence type="ECO:0000313" key="3">
    <source>
        <dbReference type="EMBL" id="EML1473615.1"/>
    </source>
</evidence>
<dbReference type="PIRSF" id="PIRSF006054">
    <property type="entry name" value="UCP006054"/>
    <property type="match status" value="1"/>
</dbReference>
<comment type="caution">
    <text evidence="3">The sequence shown here is derived from an EMBL/GenBank/DDBJ whole genome shotgun (WGS) entry which is preliminary data.</text>
</comment>
<dbReference type="RefSeq" id="WP_048288526.1">
    <property type="nucleotide sequence ID" value="NZ_LDZN01000022.1"/>
</dbReference>
<reference evidence="3" key="1">
    <citation type="submission" date="2024-02" db="EMBL/GenBank/DDBJ databases">
        <authorList>
            <consortium name="Clinical and Environmental Microbiology Branch: Whole genome sequencing antimicrobial resistance pathogens in the healthcare setting"/>
        </authorList>
    </citation>
    <scope>NUCLEOTIDE SEQUENCE</scope>
    <source>
        <strain evidence="3">2021DK-00143</strain>
    </source>
</reference>
<comment type="similarity">
    <text evidence="1">Belongs to the UPF0597 family.</text>
</comment>
<evidence type="ECO:0000256" key="1">
    <source>
        <dbReference type="HAMAP-Rule" id="MF_01845"/>
    </source>
</evidence>
<dbReference type="PANTHER" id="PTHR30501:SF2">
    <property type="entry name" value="UPF0597 PROTEIN YHAM"/>
    <property type="match status" value="1"/>
</dbReference>
<protein>
    <recommendedName>
        <fullName evidence="1">UPF0597 protein QEG54_004421</fullName>
    </recommendedName>
</protein>
<dbReference type="InterPro" id="IPR021144">
    <property type="entry name" value="UPF0597"/>
</dbReference>
<proteinExistence type="inferred from homology"/>
<accession>A0AAI9DPP3</accession>
<name>A0AAI9DPP3_PLUGE</name>
<dbReference type="HAMAP" id="MF_01845">
    <property type="entry name" value="UPF0597"/>
    <property type="match status" value="1"/>
</dbReference>
<dbReference type="Pfam" id="PF03313">
    <property type="entry name" value="SDH_alpha"/>
    <property type="match status" value="1"/>
</dbReference>